<sequence length="179" mass="20002">AKLIHHIHERYPNFGFRQLVETTIQQLEGAFALAFKSRLFPNQLVATRRGSPLLVGIKSASRLSTDHVTVNFSNARNVLSSYCGEESFCDSPTASEVFNMSLASATASPARFDKNVFREGARSIRPFDAAKHFEAEYFFASDASAIIEHTKQVLFLEDDDVAVVDNGLLSIHRIKRHDD</sequence>
<evidence type="ECO:0000313" key="2">
    <source>
        <dbReference type="WBParaSite" id="PS1159_v2.g2680.t1"/>
    </source>
</evidence>
<name>A0AC35G8A7_9BILA</name>
<proteinExistence type="predicted"/>
<dbReference type="WBParaSite" id="PS1159_v2.g2680.t1">
    <property type="protein sequence ID" value="PS1159_v2.g2680.t1"/>
    <property type="gene ID" value="PS1159_v2.g2680"/>
</dbReference>
<dbReference type="Proteomes" id="UP000887580">
    <property type="component" value="Unplaced"/>
</dbReference>
<evidence type="ECO:0000313" key="1">
    <source>
        <dbReference type="Proteomes" id="UP000887580"/>
    </source>
</evidence>
<protein>
    <submittedName>
        <fullName evidence="2">Glutamine amidotransferase type-2 domain-containing protein</fullName>
    </submittedName>
</protein>
<organism evidence="1 2">
    <name type="scientific">Panagrolaimus sp. PS1159</name>
    <dbReference type="NCBI Taxonomy" id="55785"/>
    <lineage>
        <taxon>Eukaryota</taxon>
        <taxon>Metazoa</taxon>
        <taxon>Ecdysozoa</taxon>
        <taxon>Nematoda</taxon>
        <taxon>Chromadorea</taxon>
        <taxon>Rhabditida</taxon>
        <taxon>Tylenchina</taxon>
        <taxon>Panagrolaimomorpha</taxon>
        <taxon>Panagrolaimoidea</taxon>
        <taxon>Panagrolaimidae</taxon>
        <taxon>Panagrolaimus</taxon>
    </lineage>
</organism>
<accession>A0AC35G8A7</accession>
<reference evidence="2" key="1">
    <citation type="submission" date="2022-11" db="UniProtKB">
        <authorList>
            <consortium name="WormBaseParasite"/>
        </authorList>
    </citation>
    <scope>IDENTIFICATION</scope>
</reference>